<keyword evidence="7 8" id="KW-0472">Membrane</keyword>
<dbReference type="Pfam" id="PF03547">
    <property type="entry name" value="Mem_trans"/>
    <property type="match status" value="1"/>
</dbReference>
<evidence type="ECO:0000256" key="6">
    <source>
        <dbReference type="ARBA" id="ARBA00022989"/>
    </source>
</evidence>
<evidence type="ECO:0000313" key="10">
    <source>
        <dbReference type="Proteomes" id="UP000287101"/>
    </source>
</evidence>
<dbReference type="InterPro" id="IPR038770">
    <property type="entry name" value="Na+/solute_symporter_sf"/>
</dbReference>
<comment type="similarity">
    <text evidence="2">Belongs to the auxin efflux carrier (TC 2.A.69) family.</text>
</comment>
<comment type="caution">
    <text evidence="9">The sequence shown here is derived from an EMBL/GenBank/DDBJ whole genome shotgun (WGS) entry which is preliminary data.</text>
</comment>
<keyword evidence="3" id="KW-0813">Transport</keyword>
<proteinExistence type="inferred from homology"/>
<evidence type="ECO:0000256" key="7">
    <source>
        <dbReference type="ARBA" id="ARBA00023136"/>
    </source>
</evidence>
<name>A0A430ACY9_9ENTE</name>
<keyword evidence="10" id="KW-1185">Reference proteome</keyword>
<feature type="transmembrane region" description="Helical" evidence="8">
    <location>
        <begin position="34"/>
        <end position="53"/>
    </location>
</feature>
<feature type="transmembrane region" description="Helical" evidence="8">
    <location>
        <begin position="65"/>
        <end position="86"/>
    </location>
</feature>
<keyword evidence="6 8" id="KW-1133">Transmembrane helix</keyword>
<evidence type="ECO:0000256" key="4">
    <source>
        <dbReference type="ARBA" id="ARBA00022475"/>
    </source>
</evidence>
<dbReference type="InterPro" id="IPR004776">
    <property type="entry name" value="Mem_transp_PIN-like"/>
</dbReference>
<dbReference type="AlphaFoldDB" id="A0A430ACY9"/>
<dbReference type="Gene3D" id="1.20.1530.20">
    <property type="match status" value="1"/>
</dbReference>
<feature type="transmembrane region" description="Helical" evidence="8">
    <location>
        <begin position="6"/>
        <end position="22"/>
    </location>
</feature>
<dbReference type="Proteomes" id="UP000287101">
    <property type="component" value="Unassembled WGS sequence"/>
</dbReference>
<evidence type="ECO:0000256" key="5">
    <source>
        <dbReference type="ARBA" id="ARBA00022692"/>
    </source>
</evidence>
<evidence type="ECO:0000313" key="9">
    <source>
        <dbReference type="EMBL" id="RSU05080.1"/>
    </source>
</evidence>
<dbReference type="PANTHER" id="PTHR36838">
    <property type="entry name" value="AUXIN EFFLUX CARRIER FAMILY PROTEIN"/>
    <property type="match status" value="1"/>
</dbReference>
<sequence length="313" mass="35355">MLESYLNIMVVFALVLMGYILSWKGMFDKNLMGVFSNLVLTIALPFNMFLNIIERFTRDEFLSLFKGMLLPALSIIITFGISWVYARLTNVEITRRGVFKTMFTASNTIFMGLPINLAIFGEVSVPYVLLYYICNTTFFWTVGIYLISGDSQDPTIEQVKMDPLGVIKLLLSPAMLGFIIGLIWMLLGIPEIPVLTKFATHLSNLTTPISMFVIGMIIYQTGIKNLRMTKDTFGVLLGRYLISPLVVIVLSWFIHVPDMMLKVFIIQSAMPAQNTMPVLAERYGADAEFATTTQAYTFILYLFIIPILIAIVH</sequence>
<dbReference type="GO" id="GO:0055085">
    <property type="term" value="P:transmembrane transport"/>
    <property type="evidence" value="ECO:0007669"/>
    <property type="project" value="InterPro"/>
</dbReference>
<feature type="transmembrane region" description="Helical" evidence="8">
    <location>
        <begin position="295"/>
        <end position="312"/>
    </location>
</feature>
<accession>A0A430ACY9</accession>
<feature type="transmembrane region" description="Helical" evidence="8">
    <location>
        <begin position="233"/>
        <end position="254"/>
    </location>
</feature>
<comment type="subcellular location">
    <subcellularLocation>
        <location evidence="1">Cell membrane</location>
        <topology evidence="1">Multi-pass membrane protein</topology>
    </subcellularLocation>
</comment>
<feature type="transmembrane region" description="Helical" evidence="8">
    <location>
        <begin position="201"/>
        <end position="221"/>
    </location>
</feature>
<dbReference type="GO" id="GO:0005886">
    <property type="term" value="C:plasma membrane"/>
    <property type="evidence" value="ECO:0007669"/>
    <property type="project" value="UniProtKB-SubCell"/>
</dbReference>
<gene>
    <name evidence="9" type="ORF">CBF31_03420</name>
</gene>
<protein>
    <submittedName>
        <fullName evidence="9">Transporter</fullName>
    </submittedName>
</protein>
<feature type="transmembrane region" description="Helical" evidence="8">
    <location>
        <begin position="127"/>
        <end position="148"/>
    </location>
</feature>
<organism evidence="9 10">
    <name type="scientific">Vagococcus fessus</name>
    <dbReference type="NCBI Taxonomy" id="120370"/>
    <lineage>
        <taxon>Bacteria</taxon>
        <taxon>Bacillati</taxon>
        <taxon>Bacillota</taxon>
        <taxon>Bacilli</taxon>
        <taxon>Lactobacillales</taxon>
        <taxon>Enterococcaceae</taxon>
        <taxon>Vagococcus</taxon>
    </lineage>
</organism>
<dbReference type="PANTHER" id="PTHR36838:SF1">
    <property type="entry name" value="SLR1864 PROTEIN"/>
    <property type="match status" value="1"/>
</dbReference>
<feature type="transmembrane region" description="Helical" evidence="8">
    <location>
        <begin position="98"/>
        <end position="121"/>
    </location>
</feature>
<dbReference type="RefSeq" id="WP_126830967.1">
    <property type="nucleotide sequence ID" value="NZ_CBCRYB010000003.1"/>
</dbReference>
<keyword evidence="5 8" id="KW-0812">Transmembrane</keyword>
<evidence type="ECO:0000256" key="2">
    <source>
        <dbReference type="ARBA" id="ARBA00010145"/>
    </source>
</evidence>
<reference evidence="9 10" key="1">
    <citation type="submission" date="2017-05" db="EMBL/GenBank/DDBJ databases">
        <title>Vagococcus spp. assemblies.</title>
        <authorList>
            <person name="Gulvik C.A."/>
        </authorList>
    </citation>
    <scope>NUCLEOTIDE SEQUENCE [LARGE SCALE GENOMIC DNA]</scope>
    <source>
        <strain evidence="9 10">CCUG 41755</strain>
    </source>
</reference>
<evidence type="ECO:0000256" key="3">
    <source>
        <dbReference type="ARBA" id="ARBA00022448"/>
    </source>
</evidence>
<dbReference type="EMBL" id="NGJY01000001">
    <property type="protein sequence ID" value="RSU05080.1"/>
    <property type="molecule type" value="Genomic_DNA"/>
</dbReference>
<keyword evidence="4" id="KW-1003">Cell membrane</keyword>
<evidence type="ECO:0000256" key="1">
    <source>
        <dbReference type="ARBA" id="ARBA00004651"/>
    </source>
</evidence>
<evidence type="ECO:0000256" key="8">
    <source>
        <dbReference type="SAM" id="Phobius"/>
    </source>
</evidence>
<feature type="transmembrane region" description="Helical" evidence="8">
    <location>
        <begin position="169"/>
        <end position="189"/>
    </location>
</feature>
<dbReference type="OrthoDB" id="9798064at2"/>